<name>A0A812LZI3_9DINO</name>
<dbReference type="OrthoDB" id="436496at2759"/>
<dbReference type="EC" id="1.14.12.17" evidence="2"/>
<dbReference type="EMBL" id="CAJNDS010001224">
    <property type="protein sequence ID" value="CAE7252461.1"/>
    <property type="molecule type" value="Genomic_DNA"/>
</dbReference>
<sequence length="457" mass="50429">MPFCFRGFELFQPHYPSSFDGSAMAWSAGWSGTPRLVQAFARACPRYPRYQHRSLTSKTLGIVKDTLPLVAEAGTDFTSHFYKRMFAAHPELLNTFNLANQSQGKQQKALFSAVAASAVNVLEHGTLPLELIEGVNHKHCALNVIPAQYDVVGEHILGTIDDKFAPGQEVLDAWAELYGALAGHCVKREEELYKEAESKPGGWRGVRKFSLAEKVVRSSVITEFTFKPVDGKPICSYSPGQYTTIWVYPKGTDKRQPRHYSLISEPGSDHITIAVKKESGGLVSPFLHDRTAVGDEFDFSPPFGSFSVEGAQALWTKDPDAPVVLLSAGVGITPMLSMLGTLKNGAQASERPVLWLHAAENGRQHAFRDYITGLARAHPDDVLRRVWYNSPNPDDVMGSDNRAPFHFTGMMDLAQVKDLLPLDKENALYYFCGPLPFMKSIGGQLLEMGVQRILGNG</sequence>
<dbReference type="GO" id="GO:0071500">
    <property type="term" value="P:cellular response to nitrosative stress"/>
    <property type="evidence" value="ECO:0007669"/>
    <property type="project" value="TreeGrafter"/>
</dbReference>
<evidence type="ECO:0000256" key="9">
    <source>
        <dbReference type="ARBA" id="ARBA00049433"/>
    </source>
</evidence>
<keyword evidence="3" id="KW-0216">Detoxification</keyword>
<dbReference type="GO" id="GO:0019825">
    <property type="term" value="F:oxygen binding"/>
    <property type="evidence" value="ECO:0007669"/>
    <property type="project" value="InterPro"/>
</dbReference>
<dbReference type="GO" id="GO:0046210">
    <property type="term" value="P:nitric oxide catabolic process"/>
    <property type="evidence" value="ECO:0007669"/>
    <property type="project" value="TreeGrafter"/>
</dbReference>
<dbReference type="Gene3D" id="2.40.30.10">
    <property type="entry name" value="Translation factors"/>
    <property type="match status" value="1"/>
</dbReference>
<dbReference type="InterPro" id="IPR001433">
    <property type="entry name" value="OxRdtase_FAD/NAD-bd"/>
</dbReference>
<gene>
    <name evidence="12" type="primary">hmp</name>
    <name evidence="12" type="ORF">SNAT2548_LOCUS12604</name>
</gene>
<evidence type="ECO:0000256" key="7">
    <source>
        <dbReference type="ARBA" id="ARBA00023027"/>
    </source>
</evidence>
<evidence type="ECO:0000259" key="10">
    <source>
        <dbReference type="PROSITE" id="PS01033"/>
    </source>
</evidence>
<dbReference type="PANTHER" id="PTHR43396">
    <property type="entry name" value="FLAVOHEMOPROTEIN"/>
    <property type="match status" value="1"/>
</dbReference>
<feature type="domain" description="FAD-binding FR-type" evidence="11">
    <location>
        <begin position="204"/>
        <end position="309"/>
    </location>
</feature>
<protein>
    <recommendedName>
        <fullName evidence="2">nitric oxide dioxygenase</fullName>
        <ecNumber evidence="2">1.14.12.17</ecNumber>
    </recommendedName>
</protein>
<dbReference type="InterPro" id="IPR017938">
    <property type="entry name" value="Riboflavin_synthase-like_b-brl"/>
</dbReference>
<organism evidence="12 13">
    <name type="scientific">Symbiodinium natans</name>
    <dbReference type="NCBI Taxonomy" id="878477"/>
    <lineage>
        <taxon>Eukaryota</taxon>
        <taxon>Sar</taxon>
        <taxon>Alveolata</taxon>
        <taxon>Dinophyceae</taxon>
        <taxon>Suessiales</taxon>
        <taxon>Symbiodiniaceae</taxon>
        <taxon>Symbiodinium</taxon>
    </lineage>
</organism>
<dbReference type="SUPFAM" id="SSF52343">
    <property type="entry name" value="Ferredoxin reductase-like, C-terminal NADP-linked domain"/>
    <property type="match status" value="1"/>
</dbReference>
<dbReference type="PANTHER" id="PTHR43396:SF3">
    <property type="entry name" value="FLAVOHEMOPROTEIN"/>
    <property type="match status" value="1"/>
</dbReference>
<dbReference type="GO" id="GO:0008941">
    <property type="term" value="F:nitric oxide dioxygenase NAD(P)H activity"/>
    <property type="evidence" value="ECO:0007669"/>
    <property type="project" value="UniProtKB-EC"/>
</dbReference>
<dbReference type="AlphaFoldDB" id="A0A812LZI3"/>
<dbReference type="SUPFAM" id="SSF63380">
    <property type="entry name" value="Riboflavin synthase domain-like"/>
    <property type="match status" value="1"/>
</dbReference>
<dbReference type="SUPFAM" id="SSF46458">
    <property type="entry name" value="Globin-like"/>
    <property type="match status" value="1"/>
</dbReference>
<dbReference type="InterPro" id="IPR017927">
    <property type="entry name" value="FAD-bd_FR_type"/>
</dbReference>
<evidence type="ECO:0000259" key="11">
    <source>
        <dbReference type="PROSITE" id="PS51384"/>
    </source>
</evidence>
<keyword evidence="4" id="KW-0349">Heme</keyword>
<evidence type="ECO:0000313" key="13">
    <source>
        <dbReference type="Proteomes" id="UP000604046"/>
    </source>
</evidence>
<comment type="catalytic activity">
    <reaction evidence="9">
        <text>2 nitric oxide + NADPH + 2 O2 = 2 nitrate + NADP(+) + H(+)</text>
        <dbReference type="Rhea" id="RHEA:19465"/>
        <dbReference type="ChEBI" id="CHEBI:15378"/>
        <dbReference type="ChEBI" id="CHEBI:15379"/>
        <dbReference type="ChEBI" id="CHEBI:16480"/>
        <dbReference type="ChEBI" id="CHEBI:17632"/>
        <dbReference type="ChEBI" id="CHEBI:57783"/>
        <dbReference type="ChEBI" id="CHEBI:58349"/>
        <dbReference type="EC" id="1.14.12.17"/>
    </reaction>
</comment>
<dbReference type="InterPro" id="IPR012292">
    <property type="entry name" value="Globin/Proto"/>
</dbReference>
<evidence type="ECO:0000313" key="12">
    <source>
        <dbReference type="EMBL" id="CAE7252461.1"/>
    </source>
</evidence>
<evidence type="ECO:0000256" key="3">
    <source>
        <dbReference type="ARBA" id="ARBA00022575"/>
    </source>
</evidence>
<proteinExistence type="inferred from homology"/>
<dbReference type="GO" id="GO:0071949">
    <property type="term" value="F:FAD binding"/>
    <property type="evidence" value="ECO:0007669"/>
    <property type="project" value="TreeGrafter"/>
</dbReference>
<dbReference type="Pfam" id="PF00042">
    <property type="entry name" value="Globin"/>
    <property type="match status" value="1"/>
</dbReference>
<dbReference type="GO" id="GO:0046872">
    <property type="term" value="F:metal ion binding"/>
    <property type="evidence" value="ECO:0007669"/>
    <property type="project" value="UniProtKB-KW"/>
</dbReference>
<evidence type="ECO:0000256" key="1">
    <source>
        <dbReference type="ARBA" id="ARBA00006401"/>
    </source>
</evidence>
<dbReference type="CDD" id="cd06184">
    <property type="entry name" value="flavohem_like_fad_nad_binding"/>
    <property type="match status" value="1"/>
</dbReference>
<comment type="caution">
    <text evidence="12">The sequence shown here is derived from an EMBL/GenBank/DDBJ whole genome shotgun (WGS) entry which is preliminary data.</text>
</comment>
<dbReference type="PROSITE" id="PS01033">
    <property type="entry name" value="GLOBIN"/>
    <property type="match status" value="1"/>
</dbReference>
<comment type="similarity">
    <text evidence="1">In the C-terminal section; belongs to the flavoprotein pyridine nucleotide cytochrome reductase family.</text>
</comment>
<keyword evidence="7" id="KW-0520">NAD</keyword>
<dbReference type="GO" id="GO:0020037">
    <property type="term" value="F:heme binding"/>
    <property type="evidence" value="ECO:0007669"/>
    <property type="project" value="InterPro"/>
</dbReference>
<dbReference type="PROSITE" id="PS51384">
    <property type="entry name" value="FAD_FR"/>
    <property type="match status" value="1"/>
</dbReference>
<dbReference type="InterPro" id="IPR009050">
    <property type="entry name" value="Globin-like_sf"/>
</dbReference>
<keyword evidence="13" id="KW-1185">Reference proteome</keyword>
<evidence type="ECO:0000256" key="6">
    <source>
        <dbReference type="ARBA" id="ARBA00023004"/>
    </source>
</evidence>
<dbReference type="Gene3D" id="3.40.50.80">
    <property type="entry name" value="Nucleotide-binding domain of ferredoxin-NADP reductase (FNR) module"/>
    <property type="match status" value="1"/>
</dbReference>
<dbReference type="Proteomes" id="UP000604046">
    <property type="component" value="Unassembled WGS sequence"/>
</dbReference>
<keyword evidence="6" id="KW-0408">Iron</keyword>
<evidence type="ECO:0000256" key="4">
    <source>
        <dbReference type="ARBA" id="ARBA00022617"/>
    </source>
</evidence>
<dbReference type="InterPro" id="IPR039261">
    <property type="entry name" value="FNR_nucleotide-bd"/>
</dbReference>
<evidence type="ECO:0000256" key="8">
    <source>
        <dbReference type="ARBA" id="ARBA00048649"/>
    </source>
</evidence>
<dbReference type="GO" id="GO:0009636">
    <property type="term" value="P:response to toxic substance"/>
    <property type="evidence" value="ECO:0007669"/>
    <property type="project" value="UniProtKB-KW"/>
</dbReference>
<accession>A0A812LZI3</accession>
<evidence type="ECO:0000256" key="5">
    <source>
        <dbReference type="ARBA" id="ARBA00022723"/>
    </source>
</evidence>
<dbReference type="Pfam" id="PF00175">
    <property type="entry name" value="NAD_binding_1"/>
    <property type="match status" value="1"/>
</dbReference>
<dbReference type="InterPro" id="IPR000971">
    <property type="entry name" value="Globin"/>
</dbReference>
<comment type="catalytic activity">
    <reaction evidence="8">
        <text>2 nitric oxide + NADH + 2 O2 = 2 nitrate + NAD(+) + H(+)</text>
        <dbReference type="Rhea" id="RHEA:19469"/>
        <dbReference type="ChEBI" id="CHEBI:15378"/>
        <dbReference type="ChEBI" id="CHEBI:15379"/>
        <dbReference type="ChEBI" id="CHEBI:16480"/>
        <dbReference type="ChEBI" id="CHEBI:17632"/>
        <dbReference type="ChEBI" id="CHEBI:57540"/>
        <dbReference type="ChEBI" id="CHEBI:57945"/>
        <dbReference type="EC" id="1.14.12.17"/>
    </reaction>
</comment>
<keyword evidence="5" id="KW-0479">Metal-binding</keyword>
<evidence type="ECO:0000256" key="2">
    <source>
        <dbReference type="ARBA" id="ARBA00012229"/>
    </source>
</evidence>
<reference evidence="12" key="1">
    <citation type="submission" date="2021-02" db="EMBL/GenBank/DDBJ databases">
        <authorList>
            <person name="Dougan E. K."/>
            <person name="Rhodes N."/>
            <person name="Thang M."/>
            <person name="Chan C."/>
        </authorList>
    </citation>
    <scope>NUCLEOTIDE SEQUENCE</scope>
</reference>
<feature type="domain" description="Globin" evidence="10">
    <location>
        <begin position="54"/>
        <end position="190"/>
    </location>
</feature>
<dbReference type="Gene3D" id="1.10.490.10">
    <property type="entry name" value="Globins"/>
    <property type="match status" value="1"/>
</dbReference>